<feature type="domain" description="DUF4224" evidence="1">
    <location>
        <begin position="7"/>
        <end position="50"/>
    </location>
</feature>
<gene>
    <name evidence="2" type="ordered locus">S70_18665</name>
</gene>
<protein>
    <recommendedName>
        <fullName evidence="1">DUF4224 domain-containing protein</fullName>
    </recommendedName>
</protein>
<dbReference type="AlphaFoldDB" id="A0A140SSY1"/>
<dbReference type="HOGENOM" id="CLU_187569_0_0_6"/>
<evidence type="ECO:0000259" key="1">
    <source>
        <dbReference type="Pfam" id="PF13986"/>
    </source>
</evidence>
<name>A0A140SSY1_PROSM</name>
<dbReference type="RefSeq" id="WP_014658108.1">
    <property type="nucleotide sequence ID" value="NC_017731.1"/>
</dbReference>
<organism evidence="2 3">
    <name type="scientific">Providencia stuartii (strain MRSN 2154)</name>
    <dbReference type="NCBI Taxonomy" id="1157951"/>
    <lineage>
        <taxon>Bacteria</taxon>
        <taxon>Pseudomonadati</taxon>
        <taxon>Pseudomonadota</taxon>
        <taxon>Gammaproteobacteria</taxon>
        <taxon>Enterobacterales</taxon>
        <taxon>Morganellaceae</taxon>
        <taxon>Providencia</taxon>
    </lineage>
</organism>
<dbReference type="EMBL" id="CP003488">
    <property type="protein sequence ID" value="AFH95534.1"/>
    <property type="molecule type" value="Genomic_DNA"/>
</dbReference>
<sequence length="72" mass="8365">MKSDHDIITHEEMIELTGYQFPSKQCEVLTRSGIFFVKRPDGYPKTTWGHFNNPLKQRAQVHAQEEPDFGAM</sequence>
<accession>A0A140SSY1</accession>
<dbReference type="PATRIC" id="fig|1157951.4.peg.3748"/>
<dbReference type="Proteomes" id="UP000005012">
    <property type="component" value="Chromosome"/>
</dbReference>
<dbReference type="InterPro" id="IPR025319">
    <property type="entry name" value="DUF4224"/>
</dbReference>
<dbReference type="OrthoDB" id="6059012at2"/>
<dbReference type="Pfam" id="PF13986">
    <property type="entry name" value="DUF4224"/>
    <property type="match status" value="1"/>
</dbReference>
<reference evidence="2 3" key="1">
    <citation type="journal article" date="2012" name="J. Bacteriol.">
        <title>Complete Genome Sequence of Providencia stuartii Clinical Isolate MRSN 2154.</title>
        <authorList>
            <person name="Clifford R.J."/>
            <person name="Hang J."/>
            <person name="Riley M.C."/>
            <person name="Onmus-Leone F."/>
            <person name="Kuschner R.A."/>
            <person name="Lesho E.P."/>
            <person name="Waterman P.E."/>
        </authorList>
    </citation>
    <scope>NUCLEOTIDE SEQUENCE [LARGE SCALE GENOMIC DNA]</scope>
    <source>
        <strain evidence="2 3">MRSN 2154</strain>
    </source>
</reference>
<evidence type="ECO:0000313" key="2">
    <source>
        <dbReference type="EMBL" id="AFH95534.1"/>
    </source>
</evidence>
<dbReference type="KEGG" id="psi:S70_18665"/>
<reference evidence="3" key="2">
    <citation type="submission" date="2012-04" db="EMBL/GenBank/DDBJ databases">
        <title>Complete genome sequence of Providencia stuartii clinical isolate MRSN 2154.</title>
        <authorList>
            <person name="Clifford R.J."/>
            <person name="Hang J."/>
            <person name="Riley M.C."/>
            <person name="Onmus-Leone F."/>
            <person name="Kuschner R.A."/>
            <person name="Lesho E.P."/>
            <person name="Waterman P.E."/>
        </authorList>
    </citation>
    <scope>NUCLEOTIDE SEQUENCE [LARGE SCALE GENOMIC DNA]</scope>
    <source>
        <strain evidence="3">MRSN 2154</strain>
    </source>
</reference>
<evidence type="ECO:0000313" key="3">
    <source>
        <dbReference type="Proteomes" id="UP000005012"/>
    </source>
</evidence>
<dbReference type="GeneID" id="93519738"/>
<proteinExistence type="predicted"/>